<dbReference type="RefSeq" id="WP_218114968.1">
    <property type="nucleotide sequence ID" value="NZ_CAJVAP010000013.1"/>
</dbReference>
<dbReference type="EC" id="1.1.1.304" evidence="3"/>
<evidence type="ECO:0000256" key="2">
    <source>
        <dbReference type="ARBA" id="ARBA00023002"/>
    </source>
</evidence>
<keyword evidence="4" id="KW-1185">Reference proteome</keyword>
<protein>
    <submittedName>
        <fullName evidence="3">Diacetyl reductase [(S)-acetoin forming]</fullName>
        <ecNumber evidence="3">1.1.1.304</ecNumber>
    </submittedName>
</protein>
<dbReference type="PANTHER" id="PTHR43639:SF1">
    <property type="entry name" value="SHORT-CHAIN DEHYDROGENASE_REDUCTASE FAMILY PROTEIN"/>
    <property type="match status" value="1"/>
</dbReference>
<dbReference type="Pfam" id="PF13561">
    <property type="entry name" value="adh_short_C2"/>
    <property type="match status" value="1"/>
</dbReference>
<dbReference type="InterPro" id="IPR002347">
    <property type="entry name" value="SDR_fam"/>
</dbReference>
<dbReference type="GO" id="GO:0052588">
    <property type="term" value="F:diacetyl reductase ((S)-acetoin forming) (NAD+) activity"/>
    <property type="evidence" value="ECO:0007669"/>
    <property type="project" value="UniProtKB-EC"/>
</dbReference>
<dbReference type="Proteomes" id="UP000693892">
    <property type="component" value="Unassembled WGS sequence"/>
</dbReference>
<evidence type="ECO:0000256" key="1">
    <source>
        <dbReference type="ARBA" id="ARBA00006484"/>
    </source>
</evidence>
<keyword evidence="2 3" id="KW-0560">Oxidoreductase</keyword>
<dbReference type="AlphaFoldDB" id="A0A916JWG2"/>
<comment type="caution">
    <text evidence="3">The sequence shown here is derived from an EMBL/GenBank/DDBJ whole genome shotgun (WGS) entry which is preliminary data.</text>
</comment>
<evidence type="ECO:0000313" key="3">
    <source>
        <dbReference type="EMBL" id="CAG7610799.1"/>
    </source>
</evidence>
<name>A0A916JWG2_9MICO</name>
<dbReference type="PROSITE" id="PS00061">
    <property type="entry name" value="ADH_SHORT"/>
    <property type="match status" value="1"/>
</dbReference>
<dbReference type="InterPro" id="IPR020904">
    <property type="entry name" value="Sc_DH/Rdtase_CS"/>
</dbReference>
<accession>A0A916JWG2</accession>
<evidence type="ECO:0000313" key="4">
    <source>
        <dbReference type="Proteomes" id="UP000693892"/>
    </source>
</evidence>
<proteinExistence type="inferred from homology"/>
<dbReference type="CDD" id="cd05233">
    <property type="entry name" value="SDR_c"/>
    <property type="match status" value="1"/>
</dbReference>
<gene>
    <name evidence="3" type="primary">budC</name>
    <name evidence="3" type="ORF">LEUCIP111803_01351</name>
</gene>
<sequence length="256" mass="26732">MGGSPVAIVTGAGAGIGLAIARRLVRDGFRLGLCDLDTGLPDAFAAEIADGRAFAVVGDISDERVRDELIGGVRKRFGRLDALVNNAASGGQSAEIAEMDLATLRRTLDINVVAVVALTQAAVPLLEESGRGSVVNLGSVFSDEPVARGGDYCMSKGAVEVLSRVLALELGPRGITCNTVAPGYILTRMHEAEVEVQAQQRGITTEQRLAELRAEVPVGRHGTPDDIADAVAWLIGTESRYISGHKLSVNGGISFS</sequence>
<dbReference type="PANTHER" id="PTHR43639">
    <property type="entry name" value="OXIDOREDUCTASE, SHORT-CHAIN DEHYDROGENASE/REDUCTASE FAMILY (AFU_ORTHOLOGUE AFUA_5G02870)"/>
    <property type="match status" value="1"/>
</dbReference>
<dbReference type="FunFam" id="3.40.50.720:FF:000084">
    <property type="entry name" value="Short-chain dehydrogenase reductase"/>
    <property type="match status" value="1"/>
</dbReference>
<comment type="similarity">
    <text evidence="1">Belongs to the short-chain dehydrogenases/reductases (SDR) family.</text>
</comment>
<dbReference type="EMBL" id="CAJVAP010000013">
    <property type="protein sequence ID" value="CAG7610799.1"/>
    <property type="molecule type" value="Genomic_DNA"/>
</dbReference>
<organism evidence="3 4">
    <name type="scientific">Leucobacter soli</name>
    <dbReference type="NCBI Taxonomy" id="2812850"/>
    <lineage>
        <taxon>Bacteria</taxon>
        <taxon>Bacillati</taxon>
        <taxon>Actinomycetota</taxon>
        <taxon>Actinomycetes</taxon>
        <taxon>Micrococcales</taxon>
        <taxon>Microbacteriaceae</taxon>
        <taxon>Leucobacter</taxon>
    </lineage>
</organism>
<reference evidence="3" key="1">
    <citation type="submission" date="2021-06" db="EMBL/GenBank/DDBJ databases">
        <authorList>
            <person name="Criscuolo A."/>
        </authorList>
    </citation>
    <scope>NUCLEOTIDE SEQUENCE</scope>
    <source>
        <strain evidence="3">CIP111803</strain>
    </source>
</reference>